<protein>
    <submittedName>
        <fullName evidence="2">RmlD substrate binding domain protein</fullName>
    </submittedName>
</protein>
<name>A0A811T670_9EURY</name>
<dbReference type="EMBL" id="CAJHIP010000002">
    <property type="protein sequence ID" value="CAD6491162.1"/>
    <property type="molecule type" value="Genomic_DNA"/>
</dbReference>
<gene>
    <name evidence="2" type="ORF">FFODKBPE_00099</name>
</gene>
<dbReference type="Gene3D" id="3.40.50.720">
    <property type="entry name" value="NAD(P)-binding Rossmann-like Domain"/>
    <property type="match status" value="1"/>
</dbReference>
<dbReference type="PANTHER" id="PTHR43242">
    <property type="entry name" value="NAD(P)-BINDING ROSSMANN-FOLD SUPERFAMILY PROTEIN"/>
    <property type="match status" value="1"/>
</dbReference>
<dbReference type="Proteomes" id="UP000603056">
    <property type="component" value="Unassembled WGS sequence"/>
</dbReference>
<evidence type="ECO:0000313" key="2">
    <source>
        <dbReference type="EMBL" id="CAD6491162.1"/>
    </source>
</evidence>
<dbReference type="InterPro" id="IPR029903">
    <property type="entry name" value="RmlD-like-bd"/>
</dbReference>
<accession>A0A811T670</accession>
<proteinExistence type="predicted"/>
<dbReference type="InterPro" id="IPR036291">
    <property type="entry name" value="NAD(P)-bd_dom_sf"/>
</dbReference>
<organism evidence="2 3">
    <name type="scientific">Candidatus Argoarchaeum ethanivorans</name>
    <dbReference type="NCBI Taxonomy" id="2608793"/>
    <lineage>
        <taxon>Archaea</taxon>
        <taxon>Methanobacteriati</taxon>
        <taxon>Methanobacteriota</taxon>
        <taxon>Stenosarchaea group</taxon>
        <taxon>Methanomicrobia</taxon>
        <taxon>Methanosarcinales</taxon>
        <taxon>Methanosarcinales incertae sedis</taxon>
        <taxon>GOM Arc I cluster</taxon>
        <taxon>Candidatus Argoarchaeum</taxon>
    </lineage>
</organism>
<reference evidence="2" key="1">
    <citation type="submission" date="2020-10" db="EMBL/GenBank/DDBJ databases">
        <authorList>
            <person name="Hahn C.J."/>
            <person name="Laso-Perez R."/>
            <person name="Vulcano F."/>
            <person name="Vaziourakis K.-M."/>
            <person name="Stokke R."/>
            <person name="Steen I.H."/>
            <person name="Teske A."/>
            <person name="Boetius A."/>
            <person name="Liebeke M."/>
            <person name="Amann R."/>
            <person name="Knittel K."/>
        </authorList>
    </citation>
    <scope>NUCLEOTIDE SEQUENCE</scope>
    <source>
        <strain evidence="2">Gfbio:e3339647-f889-4370-9287-4fb5cb688e4c:AG394J04_GoMArc1</strain>
    </source>
</reference>
<sequence>MKKIVIIGASGFIGSTMFNYLSQKLSNDCVVKGTYFSNKKANELLYMDITDSKQIEHYLLMEKPYFILMLAGSKDVKKCEMDYSFAYKMNTQPVEFIVDTIKKYDLDTKLIFFSTDYVFDGEDGNYTTKDIPNPITNYGKTKLLAERVLFESNIDFKIIRTGAVMGKNGIFFDWLIRTLNIENNVFVFENVFFSPTPIQLLNEMVRALILNYENSPEKLLHIVGDQRLNRYQFAMMISRLVETKCANLVPENANLEQSLFHKDLSLNQSDFVRERQTKSLDEYLENEVYHD</sequence>
<feature type="domain" description="RmlD-like substrate binding" evidence="1">
    <location>
        <begin position="3"/>
        <end position="251"/>
    </location>
</feature>
<dbReference type="Pfam" id="PF04321">
    <property type="entry name" value="RmlD_sub_bind"/>
    <property type="match status" value="1"/>
</dbReference>
<dbReference type="AlphaFoldDB" id="A0A811T670"/>
<dbReference type="SUPFAM" id="SSF51735">
    <property type="entry name" value="NAD(P)-binding Rossmann-fold domains"/>
    <property type="match status" value="1"/>
</dbReference>
<evidence type="ECO:0000313" key="3">
    <source>
        <dbReference type="Proteomes" id="UP000603056"/>
    </source>
</evidence>
<evidence type="ECO:0000259" key="1">
    <source>
        <dbReference type="Pfam" id="PF04321"/>
    </source>
</evidence>
<comment type="caution">
    <text evidence="2">The sequence shown here is derived from an EMBL/GenBank/DDBJ whole genome shotgun (WGS) entry which is preliminary data.</text>
</comment>
<dbReference type="PANTHER" id="PTHR43242:SF1">
    <property type="entry name" value="NAD(P)-BINDING ROSSMANN-FOLD SUPERFAMILY PROTEIN"/>
    <property type="match status" value="1"/>
</dbReference>